<dbReference type="GO" id="GO:0005829">
    <property type="term" value="C:cytosol"/>
    <property type="evidence" value="ECO:0007669"/>
    <property type="project" value="TreeGrafter"/>
</dbReference>
<evidence type="ECO:0000256" key="4">
    <source>
        <dbReference type="ARBA" id="ARBA00022801"/>
    </source>
</evidence>
<dbReference type="InterPro" id="IPR016035">
    <property type="entry name" value="Acyl_Trfase/lysoPLipase"/>
</dbReference>
<dbReference type="EC" id="3.1.1.5" evidence="2 10"/>
<evidence type="ECO:0000256" key="5">
    <source>
        <dbReference type="ARBA" id="ARBA00022963"/>
    </source>
</evidence>
<dbReference type="GO" id="GO:0046475">
    <property type="term" value="P:glycerophospholipid catabolic process"/>
    <property type="evidence" value="ECO:0007669"/>
    <property type="project" value="TreeGrafter"/>
</dbReference>
<comment type="catalytic activity">
    <reaction evidence="8 10">
        <text>a 1-acyl-sn-glycero-3-phosphocholine + H2O = sn-glycerol 3-phosphocholine + a fatty acid + H(+)</text>
        <dbReference type="Rhea" id="RHEA:15177"/>
        <dbReference type="ChEBI" id="CHEBI:15377"/>
        <dbReference type="ChEBI" id="CHEBI:15378"/>
        <dbReference type="ChEBI" id="CHEBI:16870"/>
        <dbReference type="ChEBI" id="CHEBI:28868"/>
        <dbReference type="ChEBI" id="CHEBI:58168"/>
        <dbReference type="EC" id="3.1.1.5"/>
    </reaction>
</comment>
<evidence type="ECO:0000259" key="11">
    <source>
        <dbReference type="PROSITE" id="PS51210"/>
    </source>
</evidence>
<dbReference type="SUPFAM" id="SSF52151">
    <property type="entry name" value="FabD/lysophospholipase-like"/>
    <property type="match status" value="1"/>
</dbReference>
<dbReference type="SMART" id="SM00022">
    <property type="entry name" value="PLAc"/>
    <property type="match status" value="1"/>
</dbReference>
<reference evidence="12" key="1">
    <citation type="submission" date="2018-03" db="EMBL/GenBank/DDBJ databases">
        <authorList>
            <person name="Guldener U."/>
        </authorList>
    </citation>
    <scope>NUCLEOTIDE SEQUENCE</scope>
</reference>
<keyword evidence="13" id="KW-1185">Reference proteome</keyword>
<evidence type="ECO:0000256" key="6">
    <source>
        <dbReference type="ARBA" id="ARBA00023098"/>
    </source>
</evidence>
<evidence type="ECO:0000256" key="9">
    <source>
        <dbReference type="PROSITE-ProRule" id="PRU00555"/>
    </source>
</evidence>
<feature type="chain" id="PRO_5041781324" description="Lysophospholipase" evidence="10">
    <location>
        <begin position="20"/>
        <end position="652"/>
    </location>
</feature>
<keyword evidence="7" id="KW-0325">Glycoprotein</keyword>
<dbReference type="GO" id="GO:0004623">
    <property type="term" value="F:phospholipase A2 activity"/>
    <property type="evidence" value="ECO:0007669"/>
    <property type="project" value="TreeGrafter"/>
</dbReference>
<sequence length="652" mass="70938">MAPSFFQFFAIATAFYASASPTAISSDTTPRIPDNVVPGVSVASPDQLLRRASAQAPNGYVPTNTTCPATRPSIRKGVTLSDQEVEWLPKRRNATIPHIRKFLKRVKIPAFDSETFLKDVETDLSALPNLGIAISGGGYRAMLSGAGALAAWDERTHGSQENGHLGGLLQSATYVSGLSGGSWLLGSLVINNWTSVQDAITRPGLWQLENSIFVGPGYDSAVGYFSDVVEAVTGKGDAGFQRSLTDFWGRMLSYQLINTTDGGPNITWSSIADDEAFKSGGVPLPIVIANGRNPKETIVSRNSTVFEFTPWELGSFDPTVNGYVPLKYVGSEFSNGKLPMDKSCVRGFDNAGFVMGTSSSLFNQILHYLNDSDNIYMPKNIPDFAIEMAKNILEELGQANNDIADWSPNPFKGWNKDHNPFANNDRLTLVDGGEDLQNIPFYPHMNKDRAVDVILSYDSSADTETFWPDGTSLVATYERSLDDISNGSSFPVIPGKNTIQNLGLNSRPTFFGCNATTPTPLVVYIPNYPYVYAANISTFKMTIDTPEIFAMVENGYTTTTQLNGTIDGDWPVCIACAILSRSFERTNTTVPEKCQSCFTNYCWNGTVDEREPDSYYPAFLGTAVNVDSFGGRLLTNVFVTGIIAMIAAALNC</sequence>
<evidence type="ECO:0000256" key="8">
    <source>
        <dbReference type="ARBA" id="ARBA00049531"/>
    </source>
</evidence>
<feature type="domain" description="PLA2c" evidence="11">
    <location>
        <begin position="66"/>
        <end position="608"/>
    </location>
</feature>
<protein>
    <recommendedName>
        <fullName evidence="2 10">Lysophospholipase</fullName>
        <ecNumber evidence="2 10">3.1.1.5</ecNumber>
    </recommendedName>
</protein>
<evidence type="ECO:0000256" key="10">
    <source>
        <dbReference type="RuleBase" id="RU362103"/>
    </source>
</evidence>
<dbReference type="AlphaFoldDB" id="A0AAE8SP71"/>
<evidence type="ECO:0000256" key="1">
    <source>
        <dbReference type="ARBA" id="ARBA00008780"/>
    </source>
</evidence>
<evidence type="ECO:0000256" key="2">
    <source>
        <dbReference type="ARBA" id="ARBA00013274"/>
    </source>
</evidence>
<comment type="similarity">
    <text evidence="1 10">Belongs to the lysophospholipase family.</text>
</comment>
<organism evidence="12 13">
    <name type="scientific">Fusarium torulosum</name>
    <dbReference type="NCBI Taxonomy" id="33205"/>
    <lineage>
        <taxon>Eukaryota</taxon>
        <taxon>Fungi</taxon>
        <taxon>Dikarya</taxon>
        <taxon>Ascomycota</taxon>
        <taxon>Pezizomycotina</taxon>
        <taxon>Sordariomycetes</taxon>
        <taxon>Hypocreomycetidae</taxon>
        <taxon>Hypocreales</taxon>
        <taxon>Nectriaceae</taxon>
        <taxon>Fusarium</taxon>
    </lineage>
</organism>
<keyword evidence="6 9" id="KW-0443">Lipid metabolism</keyword>
<keyword evidence="5 9" id="KW-0442">Lipid degradation</keyword>
<dbReference type="Proteomes" id="UP001187734">
    <property type="component" value="Unassembled WGS sequence"/>
</dbReference>
<keyword evidence="3 10" id="KW-0732">Signal</keyword>
<dbReference type="PANTHER" id="PTHR10728:SF33">
    <property type="entry name" value="LYSOPHOSPHOLIPASE 1-RELATED"/>
    <property type="match status" value="1"/>
</dbReference>
<evidence type="ECO:0000313" key="12">
    <source>
        <dbReference type="EMBL" id="SPJ87938.1"/>
    </source>
</evidence>
<gene>
    <name evidence="12" type="ORF">FTOL_12407</name>
</gene>
<keyword evidence="4 9" id="KW-0378">Hydrolase</keyword>
<dbReference type="GO" id="GO:0004622">
    <property type="term" value="F:phosphatidylcholine lysophospholipase activity"/>
    <property type="evidence" value="ECO:0007669"/>
    <property type="project" value="UniProtKB-EC"/>
</dbReference>
<dbReference type="Pfam" id="PF01735">
    <property type="entry name" value="PLA2_B"/>
    <property type="match status" value="1"/>
</dbReference>
<dbReference type="PROSITE" id="PS51210">
    <property type="entry name" value="PLA2C"/>
    <property type="match status" value="1"/>
</dbReference>
<accession>A0AAE8SP71</accession>
<evidence type="ECO:0000313" key="13">
    <source>
        <dbReference type="Proteomes" id="UP001187734"/>
    </source>
</evidence>
<proteinExistence type="inferred from homology"/>
<dbReference type="FunFam" id="3.40.1090.10:FF:000010">
    <property type="entry name" value="Lysophospholipase"/>
    <property type="match status" value="1"/>
</dbReference>
<dbReference type="GO" id="GO:0005783">
    <property type="term" value="C:endoplasmic reticulum"/>
    <property type="evidence" value="ECO:0007669"/>
    <property type="project" value="TreeGrafter"/>
</dbReference>
<dbReference type="PANTHER" id="PTHR10728">
    <property type="entry name" value="CYTOSOLIC PHOSPHOLIPASE A2"/>
    <property type="match status" value="1"/>
</dbReference>
<dbReference type="Gene3D" id="3.40.1090.10">
    <property type="entry name" value="Cytosolic phospholipase A2 catalytic domain"/>
    <property type="match status" value="1"/>
</dbReference>
<name>A0AAE8SP71_9HYPO</name>
<dbReference type="InterPro" id="IPR002642">
    <property type="entry name" value="LysoPLipase_cat_dom"/>
</dbReference>
<comment type="caution">
    <text evidence="12">The sequence shown here is derived from an EMBL/GenBank/DDBJ whole genome shotgun (WGS) entry which is preliminary data.</text>
</comment>
<dbReference type="EMBL" id="ONZP01000588">
    <property type="protein sequence ID" value="SPJ87938.1"/>
    <property type="molecule type" value="Genomic_DNA"/>
</dbReference>
<evidence type="ECO:0000256" key="7">
    <source>
        <dbReference type="ARBA" id="ARBA00023180"/>
    </source>
</evidence>
<feature type="signal peptide" evidence="10">
    <location>
        <begin position="1"/>
        <end position="19"/>
    </location>
</feature>
<evidence type="ECO:0000256" key="3">
    <source>
        <dbReference type="ARBA" id="ARBA00022729"/>
    </source>
</evidence>